<dbReference type="InterPro" id="IPR024425">
    <property type="entry name" value="LiaF-like_C"/>
</dbReference>
<feature type="region of interest" description="Disordered" evidence="6">
    <location>
        <begin position="184"/>
        <end position="317"/>
    </location>
</feature>
<evidence type="ECO:0000256" key="3">
    <source>
        <dbReference type="ARBA" id="ARBA00022692"/>
    </source>
</evidence>
<evidence type="ECO:0000256" key="5">
    <source>
        <dbReference type="ARBA" id="ARBA00023136"/>
    </source>
</evidence>
<organism evidence="10 11">
    <name type="scientific">Phytohabitans kaempferiae</name>
    <dbReference type="NCBI Taxonomy" id="1620943"/>
    <lineage>
        <taxon>Bacteria</taxon>
        <taxon>Bacillati</taxon>
        <taxon>Actinomycetota</taxon>
        <taxon>Actinomycetes</taxon>
        <taxon>Micromonosporales</taxon>
        <taxon>Micromonosporaceae</taxon>
    </lineage>
</organism>
<feature type="compositionally biased region" description="Pro residues" evidence="6">
    <location>
        <begin position="293"/>
        <end position="310"/>
    </location>
</feature>
<evidence type="ECO:0000256" key="1">
    <source>
        <dbReference type="ARBA" id="ARBA00004162"/>
    </source>
</evidence>
<name>A0ABV6LVL0_9ACTN</name>
<comment type="subcellular location">
    <subcellularLocation>
        <location evidence="1">Cell membrane</location>
        <topology evidence="1">Single-pass membrane protein</topology>
    </subcellularLocation>
</comment>
<evidence type="ECO:0000256" key="6">
    <source>
        <dbReference type="SAM" id="MobiDB-lite"/>
    </source>
</evidence>
<dbReference type="InterPro" id="IPR007168">
    <property type="entry name" value="Phageshock_PspC_N"/>
</dbReference>
<dbReference type="InterPro" id="IPR052027">
    <property type="entry name" value="PspC"/>
</dbReference>
<feature type="compositionally biased region" description="Low complexity" evidence="6">
    <location>
        <begin position="280"/>
        <end position="292"/>
    </location>
</feature>
<feature type="compositionally biased region" description="Pro residues" evidence="6">
    <location>
        <begin position="31"/>
        <end position="49"/>
    </location>
</feature>
<keyword evidence="3 7" id="KW-0812">Transmembrane</keyword>
<reference evidence="10 11" key="1">
    <citation type="submission" date="2024-09" db="EMBL/GenBank/DDBJ databases">
        <authorList>
            <person name="Sun Q."/>
            <person name="Mori K."/>
        </authorList>
    </citation>
    <scope>NUCLEOTIDE SEQUENCE [LARGE SCALE GENOMIC DNA]</scope>
    <source>
        <strain evidence="10 11">TBRC 3947</strain>
    </source>
</reference>
<dbReference type="PANTHER" id="PTHR33885">
    <property type="entry name" value="PHAGE SHOCK PROTEIN C"/>
    <property type="match status" value="1"/>
</dbReference>
<feature type="transmembrane region" description="Helical" evidence="7">
    <location>
        <begin position="373"/>
        <end position="391"/>
    </location>
</feature>
<evidence type="ECO:0000256" key="2">
    <source>
        <dbReference type="ARBA" id="ARBA00022475"/>
    </source>
</evidence>
<feature type="compositionally biased region" description="Pro residues" evidence="6">
    <location>
        <begin position="236"/>
        <end position="279"/>
    </location>
</feature>
<dbReference type="Proteomes" id="UP001589867">
    <property type="component" value="Unassembled WGS sequence"/>
</dbReference>
<feature type="transmembrane region" description="Helical" evidence="7">
    <location>
        <begin position="93"/>
        <end position="116"/>
    </location>
</feature>
<evidence type="ECO:0000256" key="7">
    <source>
        <dbReference type="SAM" id="Phobius"/>
    </source>
</evidence>
<proteinExistence type="predicted"/>
<accession>A0ABV6LVL0</accession>
<dbReference type="EMBL" id="JBHLUH010000004">
    <property type="protein sequence ID" value="MFC0526369.1"/>
    <property type="molecule type" value="Genomic_DNA"/>
</dbReference>
<comment type="caution">
    <text evidence="10">The sequence shown here is derived from an EMBL/GenBank/DDBJ whole genome shotgun (WGS) entry which is preliminary data.</text>
</comment>
<evidence type="ECO:0000313" key="11">
    <source>
        <dbReference type="Proteomes" id="UP001589867"/>
    </source>
</evidence>
<feature type="compositionally biased region" description="Pro residues" evidence="6">
    <location>
        <begin position="203"/>
        <end position="218"/>
    </location>
</feature>
<dbReference type="Pfam" id="PF09922">
    <property type="entry name" value="LiaF-like_C"/>
    <property type="match status" value="1"/>
</dbReference>
<feature type="domain" description="Cell wall-active antibiotics response LiaF-like C-terminal" evidence="9">
    <location>
        <begin position="418"/>
        <end position="515"/>
    </location>
</feature>
<feature type="transmembrane region" description="Helical" evidence="7">
    <location>
        <begin position="137"/>
        <end position="157"/>
    </location>
</feature>
<protein>
    <submittedName>
        <fullName evidence="10">PspC domain-containing protein</fullName>
    </submittedName>
</protein>
<evidence type="ECO:0000313" key="10">
    <source>
        <dbReference type="EMBL" id="MFC0526369.1"/>
    </source>
</evidence>
<evidence type="ECO:0000259" key="8">
    <source>
        <dbReference type="Pfam" id="PF04024"/>
    </source>
</evidence>
<dbReference type="Pfam" id="PF04024">
    <property type="entry name" value="PspC"/>
    <property type="match status" value="1"/>
</dbReference>
<sequence length="518" mass="52533">MGDPAPHDVGAATPPPGGSASGPPWGGAAGGPPPPPPPGGSTPPPPPPGMGDLGMGAFTSRYGLVRPRQGRYLAGVCAAIGRATNTDPVLWRVLLAVLGFFGGIGILVYLAAWLIIPAEGDTASPVESMLGRGRSSMSPVLVIVLGILVAVMFGLIVTDGFRAVVLGAAVLIGGALLLNRKPGRSAPAAPGGGEVPFGAGRPWQPPAPSYPHPGPPAAQPAASGPYAATATFPSPSSAPPPVPPTPPVVPPMRPSPPPPPPPHGGRPPYPPAPPPPPPGGYRQPFAPHGPYAGPYPPSFSPPPPPPPKPPKPPKERSPLGAATFSLIFVALGLVAALDLANVVSITPSTYFFGVLVTVSLGLLVGAWFGRARWLIALGFVAAAALGISTIAESQVGRYESSGSDVYWEPTSAQVMPNRYEHNFGSAILDLSKVDFTGQTKDVNVHVSFGDLEVILPPNVDATVNAEVNAGDALIFGNKSSGFQTTPRAVTDLGADGEGGGKITITLKVNAGTAEVHRP</sequence>
<gene>
    <name evidence="10" type="ORF">ACFFIA_01665</name>
</gene>
<dbReference type="RefSeq" id="WP_377245645.1">
    <property type="nucleotide sequence ID" value="NZ_JBHLUH010000004.1"/>
</dbReference>
<dbReference type="PANTHER" id="PTHR33885:SF3">
    <property type="entry name" value="PHAGE SHOCK PROTEIN C"/>
    <property type="match status" value="1"/>
</dbReference>
<feature type="transmembrane region" description="Helical" evidence="7">
    <location>
        <begin position="163"/>
        <end position="179"/>
    </location>
</feature>
<feature type="transmembrane region" description="Helical" evidence="7">
    <location>
        <begin position="318"/>
        <end position="337"/>
    </location>
</feature>
<keyword evidence="11" id="KW-1185">Reference proteome</keyword>
<keyword evidence="5 7" id="KW-0472">Membrane</keyword>
<evidence type="ECO:0000259" key="9">
    <source>
        <dbReference type="Pfam" id="PF09922"/>
    </source>
</evidence>
<feature type="transmembrane region" description="Helical" evidence="7">
    <location>
        <begin position="349"/>
        <end position="368"/>
    </location>
</feature>
<feature type="domain" description="Phage shock protein PspC N-terminal" evidence="8">
    <location>
        <begin position="64"/>
        <end position="119"/>
    </location>
</feature>
<keyword evidence="2" id="KW-1003">Cell membrane</keyword>
<keyword evidence="4 7" id="KW-1133">Transmembrane helix</keyword>
<evidence type="ECO:0000256" key="4">
    <source>
        <dbReference type="ARBA" id="ARBA00022989"/>
    </source>
</evidence>
<feature type="compositionally biased region" description="Low complexity" evidence="6">
    <location>
        <begin position="219"/>
        <end position="235"/>
    </location>
</feature>
<feature type="region of interest" description="Disordered" evidence="6">
    <location>
        <begin position="1"/>
        <end position="53"/>
    </location>
</feature>